<dbReference type="EMBL" id="PGVD01000051">
    <property type="protein sequence ID" value="PLR93885.1"/>
    <property type="molecule type" value="Genomic_DNA"/>
</dbReference>
<dbReference type="InterPro" id="IPR014199">
    <property type="entry name" value="Spore_YtxC"/>
</dbReference>
<dbReference type="Proteomes" id="UP000235114">
    <property type="component" value="Unassembled WGS sequence"/>
</dbReference>
<dbReference type="OrthoDB" id="2986513at2"/>
<evidence type="ECO:0000313" key="3">
    <source>
        <dbReference type="Proteomes" id="UP000234951"/>
    </source>
</evidence>
<dbReference type="NCBIfam" id="TIGR02834">
    <property type="entry name" value="spo_ytxC"/>
    <property type="match status" value="1"/>
</dbReference>
<name>A0A2N5GJU4_9BACI</name>
<evidence type="ECO:0000313" key="4">
    <source>
        <dbReference type="Proteomes" id="UP000235114"/>
    </source>
</evidence>
<comment type="caution">
    <text evidence="1">The sequence shown here is derived from an EMBL/GenBank/DDBJ whole genome shotgun (WGS) entry which is preliminary data.</text>
</comment>
<sequence length="289" mass="34566">MFEIIFQKQEDAKGLIKYLQRHLSSESGKINLLFEDPHIIKLTAEANADIILADVKQAFYEFIIYWKREQWFRTILAENYFFNDTEEQSQIMEIIYSILDGNREELAVLLQDTNEENILKEAMDDLFQKNLSFSFDSFVKFRLRPYLDCLEKYVEISIDEYKMEQEYQIFIQTLRDFLAEREMKIRRLHLLINDGSAFFDEHFYEIKRADLVRMIDRKLLFNHPVYVDSVTIAPLLSIAPAMIFLYTEDRDEPLVRTICNIFEERVTIQAVADFNDRKSFLPYTAEEKM</sequence>
<dbReference type="Pfam" id="PF08812">
    <property type="entry name" value="YtxC"/>
    <property type="match status" value="1"/>
</dbReference>
<reference evidence="1 3" key="1">
    <citation type="submission" date="2017-11" db="EMBL/GenBank/DDBJ databases">
        <title>Comparitive Functional Genomics of Dry Heat Resistant strains isolated from the Viking Spacecraft.</title>
        <authorList>
            <person name="Seuylemezian A."/>
            <person name="Cooper K."/>
            <person name="Vaishampayan P."/>
        </authorList>
    </citation>
    <scope>NUCLEOTIDE SEQUENCE [LARGE SCALE GENOMIC DNA]</scope>
    <source>
        <strain evidence="1 3">M4.6</strain>
    </source>
</reference>
<organism evidence="1 3">
    <name type="scientific">Bacillus canaveralius</name>
    <dbReference type="NCBI Taxonomy" id="1403243"/>
    <lineage>
        <taxon>Bacteria</taxon>
        <taxon>Bacillati</taxon>
        <taxon>Bacillota</taxon>
        <taxon>Bacilli</taxon>
        <taxon>Bacillales</taxon>
        <taxon>Bacillaceae</taxon>
        <taxon>Bacillus</taxon>
    </lineage>
</organism>
<protein>
    <submittedName>
        <fullName evidence="1 2">Sporulation protein YtxC</fullName>
    </submittedName>
</protein>
<dbReference type="RefSeq" id="WP_101578170.1">
    <property type="nucleotide sequence ID" value="NZ_PGVA01000034.1"/>
</dbReference>
<dbReference type="Proteomes" id="UP000234951">
    <property type="component" value="Unassembled WGS sequence"/>
</dbReference>
<keyword evidence="4" id="KW-1185">Reference proteome</keyword>
<accession>A0A2N5GJU4</accession>
<evidence type="ECO:0000313" key="2">
    <source>
        <dbReference type="EMBL" id="PLR93885.1"/>
    </source>
</evidence>
<reference evidence="2 4" key="2">
    <citation type="submission" date="2017-12" db="EMBL/GenBank/DDBJ databases">
        <title>Comparative Functional Genomics of Dry Heat Resistant strains isolated from the Viking Spacecraft.</title>
        <authorList>
            <person name="Seuylemezian A."/>
            <person name="Cooper K."/>
            <person name="Vaishampayan P."/>
        </authorList>
    </citation>
    <scope>NUCLEOTIDE SEQUENCE [LARGE SCALE GENOMIC DNA]</scope>
    <source>
        <strain evidence="2 4">ATCC 29669</strain>
    </source>
</reference>
<evidence type="ECO:0000313" key="1">
    <source>
        <dbReference type="EMBL" id="PLR81501.1"/>
    </source>
</evidence>
<proteinExistence type="predicted"/>
<gene>
    <name evidence="1" type="primary">ytxC</name>
    <name evidence="1" type="ORF">CU635_14895</name>
    <name evidence="2" type="ORF">CVD25_16935</name>
</gene>
<dbReference type="AlphaFoldDB" id="A0A2N5GJU4"/>
<dbReference type="EMBL" id="PGVA01000034">
    <property type="protein sequence ID" value="PLR81501.1"/>
    <property type="molecule type" value="Genomic_DNA"/>
</dbReference>